<reference evidence="2 3" key="1">
    <citation type="journal article" date="2009" name="Science">
        <title>Green evolution and dynamic adaptations revealed by genomes of the marine picoeukaryotes Micromonas.</title>
        <authorList>
            <person name="Worden A.Z."/>
            <person name="Lee J.H."/>
            <person name="Mock T."/>
            <person name="Rouze P."/>
            <person name="Simmons M.P."/>
            <person name="Aerts A.L."/>
            <person name="Allen A.E."/>
            <person name="Cuvelier M.L."/>
            <person name="Derelle E."/>
            <person name="Everett M.V."/>
            <person name="Foulon E."/>
            <person name="Grimwood J."/>
            <person name="Gundlach H."/>
            <person name="Henrissat B."/>
            <person name="Napoli C."/>
            <person name="McDonald S.M."/>
            <person name="Parker M.S."/>
            <person name="Rombauts S."/>
            <person name="Salamov A."/>
            <person name="Von Dassow P."/>
            <person name="Badger J.H."/>
            <person name="Coutinho P.M."/>
            <person name="Demir E."/>
            <person name="Dubchak I."/>
            <person name="Gentemann C."/>
            <person name="Eikrem W."/>
            <person name="Gready J.E."/>
            <person name="John U."/>
            <person name="Lanier W."/>
            <person name="Lindquist E.A."/>
            <person name="Lucas S."/>
            <person name="Mayer K.F."/>
            <person name="Moreau H."/>
            <person name="Not F."/>
            <person name="Otillar R."/>
            <person name="Panaud O."/>
            <person name="Pangilinan J."/>
            <person name="Paulsen I."/>
            <person name="Piegu B."/>
            <person name="Poliakov A."/>
            <person name="Robbens S."/>
            <person name="Schmutz J."/>
            <person name="Toulza E."/>
            <person name="Wyss T."/>
            <person name="Zelensky A."/>
            <person name="Zhou K."/>
            <person name="Armbrust E.V."/>
            <person name="Bhattacharya D."/>
            <person name="Goodenough U.W."/>
            <person name="Van de Peer Y."/>
            <person name="Grigoriev I.V."/>
        </authorList>
    </citation>
    <scope>NUCLEOTIDE SEQUENCE [LARGE SCALE GENOMIC DNA]</scope>
    <source>
        <strain evidence="3">RCC299 / NOUM17</strain>
    </source>
</reference>
<dbReference type="KEGG" id="mis:MICPUN_55486"/>
<accession>C1FEL4</accession>
<dbReference type="EMBL" id="CP001574">
    <property type="protein sequence ID" value="ACO68978.1"/>
    <property type="molecule type" value="Genomic_DNA"/>
</dbReference>
<evidence type="ECO:0000313" key="2">
    <source>
        <dbReference type="EMBL" id="ACO68978.1"/>
    </source>
</evidence>
<proteinExistence type="predicted"/>
<keyword evidence="3" id="KW-1185">Reference proteome</keyword>
<organism evidence="2 3">
    <name type="scientific">Micromonas commoda (strain RCC299 / NOUM17 / CCMP2709)</name>
    <name type="common">Picoplanktonic green alga</name>
    <dbReference type="NCBI Taxonomy" id="296587"/>
    <lineage>
        <taxon>Eukaryota</taxon>
        <taxon>Viridiplantae</taxon>
        <taxon>Chlorophyta</taxon>
        <taxon>Mamiellophyceae</taxon>
        <taxon>Mamiellales</taxon>
        <taxon>Mamiellaceae</taxon>
        <taxon>Micromonas</taxon>
    </lineage>
</organism>
<evidence type="ECO:0000256" key="1">
    <source>
        <dbReference type="SAM" id="MobiDB-lite"/>
    </source>
</evidence>
<protein>
    <submittedName>
        <fullName evidence="2">Uncharacterized protein</fullName>
    </submittedName>
</protein>
<dbReference type="GeneID" id="8250639"/>
<gene>
    <name evidence="2" type="ORF">MICPUN_55486</name>
</gene>
<dbReference type="AlphaFoldDB" id="C1FEL4"/>
<dbReference type="RefSeq" id="XP_002507720.1">
    <property type="nucleotide sequence ID" value="XM_002507674.1"/>
</dbReference>
<name>C1FEL4_MICCC</name>
<dbReference type="Proteomes" id="UP000002009">
    <property type="component" value="Chromosome 1"/>
</dbReference>
<sequence>MPPEVDTAGEPIISAGVVKASERYHLLMQGNRNFTALGRRRGDIFMRAQELQQEMYERLLSEFSSKPKAAAGAGDAAGGVRDPLKANAARAKSIKRKVRGGKAASSSKKRSKQ</sequence>
<feature type="region of interest" description="Disordered" evidence="1">
    <location>
        <begin position="67"/>
        <end position="113"/>
    </location>
</feature>
<evidence type="ECO:0000313" key="3">
    <source>
        <dbReference type="Proteomes" id="UP000002009"/>
    </source>
</evidence>
<dbReference type="InParanoid" id="C1FEL4"/>